<dbReference type="AlphaFoldDB" id="A0A2N5AE87"/>
<dbReference type="EMBL" id="PIDP01001808">
    <property type="protein sequence ID" value="PLM87023.1"/>
    <property type="molecule type" value="Genomic_DNA"/>
</dbReference>
<keyword evidence="4 5" id="KW-0472">Membrane</keyword>
<reference evidence="8 9" key="2">
    <citation type="submission" date="2018-01" db="EMBL/GenBank/DDBJ databases">
        <title>Genomic study of Klebsiella pneumoniae.</title>
        <authorList>
            <person name="Yang Y."/>
            <person name="Bicalho R."/>
        </authorList>
    </citation>
    <scope>NUCLEOTIDE SEQUENCE [LARGE SCALE GENOMIC DNA]</scope>
    <source>
        <strain evidence="7 9">A5</strain>
        <strain evidence="6 8">A8</strain>
    </source>
</reference>
<evidence type="ECO:0000256" key="2">
    <source>
        <dbReference type="ARBA" id="ARBA00022692"/>
    </source>
</evidence>
<dbReference type="Proteomes" id="UP000234412">
    <property type="component" value="Unassembled WGS sequence"/>
</dbReference>
<proteinExistence type="predicted"/>
<dbReference type="EMBL" id="PICB01000966">
    <property type="protein sequence ID" value="PLP43723.1"/>
    <property type="molecule type" value="Genomic_DNA"/>
</dbReference>
<reference evidence="8 9" key="1">
    <citation type="submission" date="2017-11" db="EMBL/GenBank/DDBJ databases">
        <authorList>
            <person name="Han C.G."/>
        </authorList>
    </citation>
    <scope>NUCLEOTIDE SEQUENCE [LARGE SCALE GENOMIC DNA]</scope>
    <source>
        <strain evidence="7 9">A5</strain>
        <strain evidence="6 8">A8</strain>
    </source>
</reference>
<evidence type="ECO:0008006" key="10">
    <source>
        <dbReference type="Google" id="ProtNLM"/>
    </source>
</evidence>
<evidence type="ECO:0000256" key="1">
    <source>
        <dbReference type="ARBA" id="ARBA00022475"/>
    </source>
</evidence>
<feature type="transmembrane region" description="Helical" evidence="5">
    <location>
        <begin position="49"/>
        <end position="69"/>
    </location>
</feature>
<dbReference type="Proteomes" id="UP000234473">
    <property type="component" value="Unassembled WGS sequence"/>
</dbReference>
<dbReference type="InterPro" id="IPR012451">
    <property type="entry name" value="DUF1656"/>
</dbReference>
<evidence type="ECO:0000313" key="6">
    <source>
        <dbReference type="EMBL" id="PLM87023.1"/>
    </source>
</evidence>
<dbReference type="RefSeq" id="WP_023322380.1">
    <property type="nucleotide sequence ID" value="NZ_BIHQ01000008.1"/>
</dbReference>
<keyword evidence="3 5" id="KW-1133">Transmembrane helix</keyword>
<evidence type="ECO:0000256" key="4">
    <source>
        <dbReference type="ARBA" id="ARBA00023136"/>
    </source>
</evidence>
<accession>A0A3P4HY83</accession>
<sequence>MRDLAMGGVFFPGLLVVGLVALLATLLLQPLIFSVRGLGRLPCRPLWGLSLYIALFFLLMQEVNMLGFAV</sequence>
<evidence type="ECO:0000313" key="9">
    <source>
        <dbReference type="Proteomes" id="UP000234473"/>
    </source>
</evidence>
<protein>
    <recommendedName>
        <fullName evidence="10">DUF1656 domain-containing protein</fullName>
    </recommendedName>
</protein>
<evidence type="ECO:0000256" key="3">
    <source>
        <dbReference type="ARBA" id="ARBA00022989"/>
    </source>
</evidence>
<comment type="caution">
    <text evidence="7">The sequence shown here is derived from an EMBL/GenBank/DDBJ whole genome shotgun (WGS) entry which is preliminary data.</text>
</comment>
<evidence type="ECO:0000313" key="8">
    <source>
        <dbReference type="Proteomes" id="UP000234412"/>
    </source>
</evidence>
<evidence type="ECO:0000256" key="5">
    <source>
        <dbReference type="SAM" id="Phobius"/>
    </source>
</evidence>
<accession>A0A2N5AE87</accession>
<organism evidence="7 9">
    <name type="scientific">Klebsiella variicola</name>
    <dbReference type="NCBI Taxonomy" id="244366"/>
    <lineage>
        <taxon>Bacteria</taxon>
        <taxon>Pseudomonadati</taxon>
        <taxon>Pseudomonadota</taxon>
        <taxon>Gammaproteobacteria</taxon>
        <taxon>Enterobacterales</taxon>
        <taxon>Enterobacteriaceae</taxon>
        <taxon>Klebsiella/Raoultella group</taxon>
        <taxon>Klebsiella</taxon>
        <taxon>Klebsiella pneumoniae complex</taxon>
    </lineage>
</organism>
<keyword evidence="1" id="KW-1003">Cell membrane</keyword>
<gene>
    <name evidence="7" type="ORF">CWM98_17810</name>
    <name evidence="6" type="ORF">CWN47_31710</name>
</gene>
<dbReference type="Pfam" id="PF07869">
    <property type="entry name" value="DUF1656"/>
    <property type="match status" value="1"/>
</dbReference>
<keyword evidence="2 5" id="KW-0812">Transmembrane</keyword>
<name>A0A2N5AE87_KLEVA</name>
<evidence type="ECO:0000313" key="7">
    <source>
        <dbReference type="EMBL" id="PLP43723.1"/>
    </source>
</evidence>
<feature type="transmembrane region" description="Helical" evidence="5">
    <location>
        <begin position="6"/>
        <end position="28"/>
    </location>
</feature>